<reference evidence="2" key="2">
    <citation type="submission" date="2021-03" db="UniProtKB">
        <authorList>
            <consortium name="EnsemblPlants"/>
        </authorList>
    </citation>
    <scope>IDENTIFICATION</scope>
</reference>
<accession>A0A803PHB7</accession>
<dbReference type="EMBL" id="UZAU01000358">
    <property type="status" value="NOT_ANNOTATED_CDS"/>
    <property type="molecule type" value="Genomic_DNA"/>
</dbReference>
<dbReference type="PANTHER" id="PTHR32166">
    <property type="entry name" value="OSJNBA0013A04.12 PROTEIN"/>
    <property type="match status" value="1"/>
</dbReference>
<proteinExistence type="predicted"/>
<dbReference type="SUPFAM" id="SSF53098">
    <property type="entry name" value="Ribonuclease H-like"/>
    <property type="match status" value="1"/>
</dbReference>
<dbReference type="PANTHER" id="PTHR32166:SF74">
    <property type="entry name" value="OS05G0256350 PROTEIN"/>
    <property type="match status" value="1"/>
</dbReference>
<protein>
    <recommendedName>
        <fullName evidence="1">DUF659 domain-containing protein</fullName>
    </recommendedName>
</protein>
<sequence>MSKNEQNKGLRKDPAWKYSVEIEVSEKMIQLKEIMRKVDCGAYFNSGGSGTEIGKDIVVQVITDNASAYKVARKLLMEKKKSLYWTPCGAHCIDLMLGKIGELPQHKNAFLKAKRVSNFIHNHQWVLN</sequence>
<dbReference type="InterPro" id="IPR007021">
    <property type="entry name" value="DUF659"/>
</dbReference>
<dbReference type="InterPro" id="IPR012337">
    <property type="entry name" value="RNaseH-like_sf"/>
</dbReference>
<reference evidence="2" key="1">
    <citation type="submission" date="2018-11" db="EMBL/GenBank/DDBJ databases">
        <authorList>
            <person name="Grassa J C."/>
        </authorList>
    </citation>
    <scope>NUCLEOTIDE SEQUENCE [LARGE SCALE GENOMIC DNA]</scope>
</reference>
<organism evidence="2 3">
    <name type="scientific">Cannabis sativa</name>
    <name type="common">Hemp</name>
    <name type="synonym">Marijuana</name>
    <dbReference type="NCBI Taxonomy" id="3483"/>
    <lineage>
        <taxon>Eukaryota</taxon>
        <taxon>Viridiplantae</taxon>
        <taxon>Streptophyta</taxon>
        <taxon>Embryophyta</taxon>
        <taxon>Tracheophyta</taxon>
        <taxon>Spermatophyta</taxon>
        <taxon>Magnoliopsida</taxon>
        <taxon>eudicotyledons</taxon>
        <taxon>Gunneridae</taxon>
        <taxon>Pentapetalae</taxon>
        <taxon>rosids</taxon>
        <taxon>fabids</taxon>
        <taxon>Rosales</taxon>
        <taxon>Cannabaceae</taxon>
        <taxon>Cannabis</taxon>
    </lineage>
</organism>
<keyword evidence="3" id="KW-1185">Reference proteome</keyword>
<evidence type="ECO:0000313" key="2">
    <source>
        <dbReference type="EnsemblPlants" id="cds.evm.model.04.406"/>
    </source>
</evidence>
<name>A0A803PHB7_CANSA</name>
<evidence type="ECO:0000313" key="3">
    <source>
        <dbReference type="Proteomes" id="UP000596661"/>
    </source>
</evidence>
<dbReference type="Proteomes" id="UP000596661">
    <property type="component" value="Chromosome 4"/>
</dbReference>
<dbReference type="Gramene" id="evm.model.04.406">
    <property type="protein sequence ID" value="cds.evm.model.04.406"/>
    <property type="gene ID" value="evm.TU.04.406"/>
</dbReference>
<feature type="domain" description="DUF659" evidence="1">
    <location>
        <begin position="52"/>
        <end position="116"/>
    </location>
</feature>
<dbReference type="AlphaFoldDB" id="A0A803PHB7"/>
<evidence type="ECO:0000259" key="1">
    <source>
        <dbReference type="Pfam" id="PF04937"/>
    </source>
</evidence>
<dbReference type="Pfam" id="PF04937">
    <property type="entry name" value="DUF659"/>
    <property type="match status" value="1"/>
</dbReference>
<dbReference type="EnsemblPlants" id="evm.model.04.406">
    <property type="protein sequence ID" value="cds.evm.model.04.406"/>
    <property type="gene ID" value="evm.TU.04.406"/>
</dbReference>